<dbReference type="EMBL" id="MU006236">
    <property type="protein sequence ID" value="KAF2821716.1"/>
    <property type="molecule type" value="Genomic_DNA"/>
</dbReference>
<organism evidence="2 3">
    <name type="scientific">Ophiobolus disseminans</name>
    <dbReference type="NCBI Taxonomy" id="1469910"/>
    <lineage>
        <taxon>Eukaryota</taxon>
        <taxon>Fungi</taxon>
        <taxon>Dikarya</taxon>
        <taxon>Ascomycota</taxon>
        <taxon>Pezizomycotina</taxon>
        <taxon>Dothideomycetes</taxon>
        <taxon>Pleosporomycetidae</taxon>
        <taxon>Pleosporales</taxon>
        <taxon>Pleosporineae</taxon>
        <taxon>Phaeosphaeriaceae</taxon>
        <taxon>Ophiobolus</taxon>
    </lineage>
</organism>
<evidence type="ECO:0000313" key="2">
    <source>
        <dbReference type="EMBL" id="KAF2821716.1"/>
    </source>
</evidence>
<feature type="region of interest" description="Disordered" evidence="1">
    <location>
        <begin position="109"/>
        <end position="132"/>
    </location>
</feature>
<accession>A0A6A6ZL96</accession>
<name>A0A6A6ZL96_9PLEO</name>
<protein>
    <submittedName>
        <fullName evidence="2">Uncharacterized protein</fullName>
    </submittedName>
</protein>
<keyword evidence="3" id="KW-1185">Reference proteome</keyword>
<evidence type="ECO:0000313" key="3">
    <source>
        <dbReference type="Proteomes" id="UP000799424"/>
    </source>
</evidence>
<gene>
    <name evidence="2" type="ORF">CC86DRAFT_426096</name>
</gene>
<dbReference type="AlphaFoldDB" id="A0A6A6ZL96"/>
<reference evidence="2" key="1">
    <citation type="journal article" date="2020" name="Stud. Mycol.">
        <title>101 Dothideomycetes genomes: a test case for predicting lifestyles and emergence of pathogens.</title>
        <authorList>
            <person name="Haridas S."/>
            <person name="Albert R."/>
            <person name="Binder M."/>
            <person name="Bloem J."/>
            <person name="Labutti K."/>
            <person name="Salamov A."/>
            <person name="Andreopoulos B."/>
            <person name="Baker S."/>
            <person name="Barry K."/>
            <person name="Bills G."/>
            <person name="Bluhm B."/>
            <person name="Cannon C."/>
            <person name="Castanera R."/>
            <person name="Culley D."/>
            <person name="Daum C."/>
            <person name="Ezra D."/>
            <person name="Gonzalez J."/>
            <person name="Henrissat B."/>
            <person name="Kuo A."/>
            <person name="Liang C."/>
            <person name="Lipzen A."/>
            <person name="Lutzoni F."/>
            <person name="Magnuson J."/>
            <person name="Mondo S."/>
            <person name="Nolan M."/>
            <person name="Ohm R."/>
            <person name="Pangilinan J."/>
            <person name="Park H.-J."/>
            <person name="Ramirez L."/>
            <person name="Alfaro M."/>
            <person name="Sun H."/>
            <person name="Tritt A."/>
            <person name="Yoshinaga Y."/>
            <person name="Zwiers L.-H."/>
            <person name="Turgeon B."/>
            <person name="Goodwin S."/>
            <person name="Spatafora J."/>
            <person name="Crous P."/>
            <person name="Grigoriev I."/>
        </authorList>
    </citation>
    <scope>NUCLEOTIDE SEQUENCE</scope>
    <source>
        <strain evidence="2">CBS 113818</strain>
    </source>
</reference>
<dbReference type="Proteomes" id="UP000799424">
    <property type="component" value="Unassembled WGS sequence"/>
</dbReference>
<proteinExistence type="predicted"/>
<evidence type="ECO:0000256" key="1">
    <source>
        <dbReference type="SAM" id="MobiDB-lite"/>
    </source>
</evidence>
<sequence length="223" mass="24121">MDCVAVQRQRRRATRNYMSLYVGKKQCATRQSRHGFEQCDEVMGISNLAGAPGASRRIVLESVMGYTMIIIPVCPGRSFELVIHDDDGVAAAAAVTTVTVAEAEVAIAQKDDDEETAYDDSSGTHHLTETDDAPLDDEKAVEYNISGSRLSLNDAAAGENPNTVTDPLGDVSDDDLAFMEVRGQAGYDQNEALQLVTFETTEAQVVGMARGPLRTTRFQAILT</sequence>